<dbReference type="SMART" id="SM00849">
    <property type="entry name" value="Lactamase_B"/>
    <property type="match status" value="1"/>
</dbReference>
<gene>
    <name evidence="4" type="ORF">CWI81_02940</name>
</gene>
<dbReference type="InterPro" id="IPR050698">
    <property type="entry name" value="MBL"/>
</dbReference>
<dbReference type="InterPro" id="IPR022712">
    <property type="entry name" value="Beta_Casp"/>
</dbReference>
<keyword evidence="5" id="KW-1185">Reference proteome</keyword>
<dbReference type="InterPro" id="IPR001279">
    <property type="entry name" value="Metallo-B-lactamas"/>
</dbReference>
<name>A0A432ZHS1_9GAMM</name>
<comment type="caution">
    <text evidence="4">The sequence shown here is derived from an EMBL/GenBank/DDBJ whole genome shotgun (WGS) entry which is preliminary data.</text>
</comment>
<dbReference type="OrthoDB" id="9803916at2"/>
<dbReference type="GO" id="GO:0004521">
    <property type="term" value="F:RNA endonuclease activity"/>
    <property type="evidence" value="ECO:0007669"/>
    <property type="project" value="TreeGrafter"/>
</dbReference>
<dbReference type="AlphaFoldDB" id="A0A432ZHS1"/>
<dbReference type="PANTHER" id="PTHR11203">
    <property type="entry name" value="CLEAVAGE AND POLYADENYLATION SPECIFICITY FACTOR FAMILY MEMBER"/>
    <property type="match status" value="1"/>
</dbReference>
<evidence type="ECO:0000259" key="2">
    <source>
        <dbReference type="SMART" id="SM00849"/>
    </source>
</evidence>
<dbReference type="Gene3D" id="3.60.15.10">
    <property type="entry name" value="Ribonuclease Z/Hydroxyacylglutathione hydrolase-like"/>
    <property type="match status" value="1"/>
</dbReference>
<dbReference type="PANTHER" id="PTHR11203:SF37">
    <property type="entry name" value="INTEGRATOR COMPLEX SUBUNIT 11"/>
    <property type="match status" value="1"/>
</dbReference>
<organism evidence="4 5">
    <name type="scientific">Idiomarina seosinensis</name>
    <dbReference type="NCBI Taxonomy" id="281739"/>
    <lineage>
        <taxon>Bacteria</taxon>
        <taxon>Pseudomonadati</taxon>
        <taxon>Pseudomonadota</taxon>
        <taxon>Gammaproteobacteria</taxon>
        <taxon>Alteromonadales</taxon>
        <taxon>Idiomarinaceae</taxon>
        <taxon>Idiomarina</taxon>
    </lineage>
</organism>
<feature type="domain" description="Metallo-beta-lactamase" evidence="2">
    <location>
        <begin position="13"/>
        <end position="227"/>
    </location>
</feature>
<dbReference type="GO" id="GO:0016787">
    <property type="term" value="F:hydrolase activity"/>
    <property type="evidence" value="ECO:0007669"/>
    <property type="project" value="UniProtKB-KW"/>
</dbReference>
<feature type="domain" description="Beta-Casp" evidence="3">
    <location>
        <begin position="232"/>
        <end position="365"/>
    </location>
</feature>
<dbReference type="SUPFAM" id="SSF56281">
    <property type="entry name" value="Metallo-hydrolase/oxidoreductase"/>
    <property type="match status" value="1"/>
</dbReference>
<evidence type="ECO:0000313" key="5">
    <source>
        <dbReference type="Proteomes" id="UP000287908"/>
    </source>
</evidence>
<accession>A0A432ZHS1</accession>
<protein>
    <submittedName>
        <fullName evidence="4">MBL fold hydrolase</fullName>
    </submittedName>
</protein>
<reference evidence="4 5" key="1">
    <citation type="journal article" date="2011" name="Front. Microbiol.">
        <title>Genomic signatures of strain selection and enhancement in Bacillus atrophaeus var. globigii, a historical biowarfare simulant.</title>
        <authorList>
            <person name="Gibbons H.S."/>
            <person name="Broomall S.M."/>
            <person name="McNew L.A."/>
            <person name="Daligault H."/>
            <person name="Chapman C."/>
            <person name="Bruce D."/>
            <person name="Karavis M."/>
            <person name="Krepps M."/>
            <person name="McGregor P.A."/>
            <person name="Hong C."/>
            <person name="Park K.H."/>
            <person name="Akmal A."/>
            <person name="Feldman A."/>
            <person name="Lin J.S."/>
            <person name="Chang W.E."/>
            <person name="Higgs B.W."/>
            <person name="Demirev P."/>
            <person name="Lindquist J."/>
            <person name="Liem A."/>
            <person name="Fochler E."/>
            <person name="Read T.D."/>
            <person name="Tapia R."/>
            <person name="Johnson S."/>
            <person name="Bishop-Lilly K.A."/>
            <person name="Detter C."/>
            <person name="Han C."/>
            <person name="Sozhamannan S."/>
            <person name="Rosenzweig C.N."/>
            <person name="Skowronski E.W."/>
        </authorList>
    </citation>
    <scope>NUCLEOTIDE SEQUENCE [LARGE SCALE GENOMIC DNA]</scope>
    <source>
        <strain evidence="4 5">CL-SP19</strain>
    </source>
</reference>
<dbReference type="Proteomes" id="UP000287908">
    <property type="component" value="Unassembled WGS sequence"/>
</dbReference>
<dbReference type="EMBL" id="PIQF01000001">
    <property type="protein sequence ID" value="RUO77453.1"/>
    <property type="molecule type" value="Genomic_DNA"/>
</dbReference>
<dbReference type="Pfam" id="PF10996">
    <property type="entry name" value="Beta-Casp"/>
    <property type="match status" value="1"/>
</dbReference>
<dbReference type="SMART" id="SM01027">
    <property type="entry name" value="Beta-Casp"/>
    <property type="match status" value="1"/>
</dbReference>
<dbReference type="InterPro" id="IPR011108">
    <property type="entry name" value="RMMBL"/>
</dbReference>
<dbReference type="Gene3D" id="3.40.50.10890">
    <property type="match status" value="1"/>
</dbReference>
<dbReference type="Pfam" id="PF00753">
    <property type="entry name" value="Lactamase_B"/>
    <property type="match status" value="1"/>
</dbReference>
<dbReference type="Pfam" id="PF07521">
    <property type="entry name" value="RMMBL"/>
    <property type="match status" value="1"/>
</dbReference>
<evidence type="ECO:0000313" key="4">
    <source>
        <dbReference type="EMBL" id="RUO77453.1"/>
    </source>
</evidence>
<evidence type="ECO:0000259" key="3">
    <source>
        <dbReference type="SMART" id="SM01027"/>
    </source>
</evidence>
<dbReference type="RefSeq" id="WP_126783727.1">
    <property type="nucleotide sequence ID" value="NZ_PIQF01000001.1"/>
</dbReference>
<sequence length="451" mass="50075">MNIIHHGGFNQVTGSCHQLQLSATESYLIDCGLMQGEQQSQPPEVDFYSADIKALLVTHCHLDHVGRIPYLLAAGFKGPIVCTQATARLLPLVIADAIKVGITRNAELIEGVLSQLQQQLMPVAYDQWLGLSQHLKVRFKNAGHIMGSAFIECSIDDHQRVVFSGDIGCRGTPLLPDPDTLDGADLLLLESTYGNRLHESRKHRQQRLKSIISRCIEDRGAVLIPAFSIGRTQELLYELEAIWHELEVAQTHNFPEVVIDSPLAAEFNEVYGELSQLWDEQAKARLKEGRHPLDFNHCHTVQQHSTHLELVNRIRSTSEPVIIIAASGMCSGGRIVNYLKALLPDRRTDVLFVGYQAKGTAGRDIQRYGPEGGYVILGGERIDIKAQIHTLGGYSAHADQQELLDFIGSSQSPVKRVRLIHGEYDAQAQLAEKIYQRFSIPVETAAGSIYE</sequence>
<dbReference type="InterPro" id="IPR036866">
    <property type="entry name" value="RibonucZ/Hydroxyglut_hydro"/>
</dbReference>
<proteinExistence type="predicted"/>
<evidence type="ECO:0000256" key="1">
    <source>
        <dbReference type="ARBA" id="ARBA00022801"/>
    </source>
</evidence>
<dbReference type="CDD" id="cd16295">
    <property type="entry name" value="TTHA0252-CPSF-like_MBL-fold"/>
    <property type="match status" value="1"/>
</dbReference>
<keyword evidence="1 4" id="KW-0378">Hydrolase</keyword>